<proteinExistence type="predicted"/>
<accession>A0A521EYB5</accession>
<dbReference type="AlphaFoldDB" id="A0A521EYB5"/>
<reference evidence="1 2" key="1">
    <citation type="submission" date="2017-05" db="EMBL/GenBank/DDBJ databases">
        <authorList>
            <person name="Varghese N."/>
            <person name="Submissions S."/>
        </authorList>
    </citation>
    <scope>NUCLEOTIDE SEQUENCE [LARGE SCALE GENOMIC DNA]</scope>
    <source>
        <strain evidence="1 2">DSM 19036</strain>
    </source>
</reference>
<keyword evidence="2" id="KW-1185">Reference proteome</keyword>
<dbReference type="Proteomes" id="UP000320300">
    <property type="component" value="Unassembled WGS sequence"/>
</dbReference>
<gene>
    <name evidence="1" type="ORF">SAMN06265348_109306</name>
</gene>
<dbReference type="RefSeq" id="WP_142529704.1">
    <property type="nucleotide sequence ID" value="NZ_CBCSJO010000009.1"/>
</dbReference>
<evidence type="ECO:0000313" key="2">
    <source>
        <dbReference type="Proteomes" id="UP000320300"/>
    </source>
</evidence>
<dbReference type="EMBL" id="FXTN01000009">
    <property type="protein sequence ID" value="SMO88885.1"/>
    <property type="molecule type" value="Genomic_DNA"/>
</dbReference>
<dbReference type="OrthoDB" id="767760at2"/>
<name>A0A521EYB5_9SPHI</name>
<organism evidence="1 2">
    <name type="scientific">Pedobacter westerhofensis</name>
    <dbReference type="NCBI Taxonomy" id="425512"/>
    <lineage>
        <taxon>Bacteria</taxon>
        <taxon>Pseudomonadati</taxon>
        <taxon>Bacteroidota</taxon>
        <taxon>Sphingobacteriia</taxon>
        <taxon>Sphingobacteriales</taxon>
        <taxon>Sphingobacteriaceae</taxon>
        <taxon>Pedobacter</taxon>
    </lineage>
</organism>
<evidence type="ECO:0000313" key="1">
    <source>
        <dbReference type="EMBL" id="SMO88885.1"/>
    </source>
</evidence>
<sequence>MEKNQITYPKTFKLKEPIAINVINSLYCYDQVKFFVELIPDLIQKHCNSALASKDLNNVGWIIKTMINFIDSTEMTALLQKYRNSDCAQMKPDTPLIDSFDVANRSEILSDQMLDWLNSLPADQQRKMYPMSEMKEFFISEFFFNEFLKWLDLVVTDNNIIFVELLDAYYSWFPIRPR</sequence>
<protein>
    <submittedName>
        <fullName evidence="1">Uncharacterized protein</fullName>
    </submittedName>
</protein>